<feature type="region of interest" description="Disordered" evidence="1">
    <location>
        <begin position="1"/>
        <end position="110"/>
    </location>
</feature>
<dbReference type="Gene3D" id="3.30.360.10">
    <property type="entry name" value="Dihydrodipicolinate Reductase, domain 2"/>
    <property type="match status" value="1"/>
</dbReference>
<reference evidence="2" key="2">
    <citation type="submission" date="2010-07" db="EMBL/GenBank/DDBJ databases">
        <authorList>
            <consortium name="The Broad Institute Genome Sequencing Platform"/>
            <consortium name="Broad Institute Genome Sequencing Center for Infectious Disease"/>
            <person name="Ma L.-J."/>
            <person name="Dead R."/>
            <person name="Young S."/>
            <person name="Zeng Q."/>
            <person name="Koehrsen M."/>
            <person name="Alvarado L."/>
            <person name="Berlin A."/>
            <person name="Chapman S.B."/>
            <person name="Chen Z."/>
            <person name="Freedman E."/>
            <person name="Gellesch M."/>
            <person name="Goldberg J."/>
            <person name="Griggs A."/>
            <person name="Gujja S."/>
            <person name="Heilman E.R."/>
            <person name="Heiman D."/>
            <person name="Hepburn T."/>
            <person name="Howarth C."/>
            <person name="Jen D."/>
            <person name="Larson L."/>
            <person name="Mehta T."/>
            <person name="Neiman D."/>
            <person name="Pearson M."/>
            <person name="Roberts A."/>
            <person name="Saif S."/>
            <person name="Shea T."/>
            <person name="Shenoy N."/>
            <person name="Sisk P."/>
            <person name="Stolte C."/>
            <person name="Sykes S."/>
            <person name="Walk T."/>
            <person name="White J."/>
            <person name="Yandava C."/>
            <person name="Haas B."/>
            <person name="Nusbaum C."/>
            <person name="Birren B."/>
        </authorList>
    </citation>
    <scope>NUCLEOTIDE SEQUENCE</scope>
    <source>
        <strain evidence="2">R3-111a-1</strain>
    </source>
</reference>
<evidence type="ECO:0000313" key="4">
    <source>
        <dbReference type="Proteomes" id="UP000006039"/>
    </source>
</evidence>
<gene>
    <name evidence="3" type="primary">20353444</name>
    <name evidence="2" type="ORF">GGTG_12986</name>
</gene>
<organism evidence="2">
    <name type="scientific">Gaeumannomyces tritici (strain R3-111a-1)</name>
    <name type="common">Wheat and barley take-all root rot fungus</name>
    <name type="synonym">Gaeumannomyces graminis var. tritici</name>
    <dbReference type="NCBI Taxonomy" id="644352"/>
    <lineage>
        <taxon>Eukaryota</taxon>
        <taxon>Fungi</taxon>
        <taxon>Dikarya</taxon>
        <taxon>Ascomycota</taxon>
        <taxon>Pezizomycotina</taxon>
        <taxon>Sordariomycetes</taxon>
        <taxon>Sordariomycetidae</taxon>
        <taxon>Magnaporthales</taxon>
        <taxon>Magnaporthaceae</taxon>
        <taxon>Gaeumannomyces</taxon>
    </lineage>
</organism>
<dbReference type="STRING" id="644352.J3PHK6"/>
<evidence type="ECO:0000313" key="3">
    <source>
        <dbReference type="EnsemblFungi" id="EJT69367"/>
    </source>
</evidence>
<protein>
    <recommendedName>
        <fullName evidence="5">Gfo/Idh/MocA-like oxidoreductase C-terminal domain-containing protein</fullName>
    </recommendedName>
</protein>
<keyword evidence="4" id="KW-1185">Reference proteome</keyword>
<name>J3PHK6_GAET3</name>
<dbReference type="eggNOG" id="ENOG502QTKU">
    <property type="taxonomic scope" value="Eukaryota"/>
</dbReference>
<evidence type="ECO:0000313" key="2">
    <source>
        <dbReference type="EMBL" id="EJT69367.1"/>
    </source>
</evidence>
<feature type="compositionally biased region" description="Basic residues" evidence="1">
    <location>
        <begin position="86"/>
        <end position="102"/>
    </location>
</feature>
<reference evidence="4" key="1">
    <citation type="submission" date="2010-07" db="EMBL/GenBank/DDBJ databases">
        <title>The genome sequence of Gaeumannomyces graminis var. tritici strain R3-111a-1.</title>
        <authorList>
            <consortium name="The Broad Institute Genome Sequencing Platform"/>
            <person name="Ma L.-J."/>
            <person name="Dead R."/>
            <person name="Young S."/>
            <person name="Zeng Q."/>
            <person name="Koehrsen M."/>
            <person name="Alvarado L."/>
            <person name="Berlin A."/>
            <person name="Chapman S.B."/>
            <person name="Chen Z."/>
            <person name="Freedman E."/>
            <person name="Gellesch M."/>
            <person name="Goldberg J."/>
            <person name="Griggs A."/>
            <person name="Gujja S."/>
            <person name="Heilman E.R."/>
            <person name="Heiman D."/>
            <person name="Hepburn T."/>
            <person name="Howarth C."/>
            <person name="Jen D."/>
            <person name="Larson L."/>
            <person name="Mehta T."/>
            <person name="Neiman D."/>
            <person name="Pearson M."/>
            <person name="Roberts A."/>
            <person name="Saif S."/>
            <person name="Shea T."/>
            <person name="Shenoy N."/>
            <person name="Sisk P."/>
            <person name="Stolte C."/>
            <person name="Sykes S."/>
            <person name="Walk T."/>
            <person name="White J."/>
            <person name="Yandava C."/>
            <person name="Haas B."/>
            <person name="Nusbaum C."/>
            <person name="Birren B."/>
        </authorList>
    </citation>
    <scope>NUCLEOTIDE SEQUENCE [LARGE SCALE GENOMIC DNA]</scope>
    <source>
        <strain evidence="4">R3-111a-1</strain>
    </source>
</reference>
<dbReference type="OrthoDB" id="64915at2759"/>
<evidence type="ECO:0000256" key="1">
    <source>
        <dbReference type="SAM" id="MobiDB-lite"/>
    </source>
</evidence>
<dbReference type="EnsemblFungi" id="EJT69367">
    <property type="protein sequence ID" value="EJT69367"/>
    <property type="gene ID" value="GGTG_12986"/>
</dbReference>
<dbReference type="Proteomes" id="UP000006039">
    <property type="component" value="Unassembled WGS sequence"/>
</dbReference>
<proteinExistence type="predicted"/>
<dbReference type="RefSeq" id="XP_009229152.1">
    <property type="nucleotide sequence ID" value="XM_009230888.1"/>
</dbReference>
<dbReference type="HOGENOM" id="CLU_847417_0_0_1"/>
<dbReference type="AlphaFoldDB" id="J3PHK6"/>
<reference evidence="3" key="5">
    <citation type="submission" date="2018-04" db="UniProtKB">
        <authorList>
            <consortium name="EnsemblFungi"/>
        </authorList>
    </citation>
    <scope>IDENTIFICATION</scope>
    <source>
        <strain evidence="3">R3-111a-1</strain>
    </source>
</reference>
<dbReference type="EMBL" id="GL385404">
    <property type="protein sequence ID" value="EJT69367.1"/>
    <property type="molecule type" value="Genomic_DNA"/>
</dbReference>
<reference evidence="3" key="4">
    <citation type="journal article" date="2015" name="G3 (Bethesda)">
        <title>Genome sequences of three phytopathogenic species of the Magnaporthaceae family of fungi.</title>
        <authorList>
            <person name="Okagaki L.H."/>
            <person name="Nunes C.C."/>
            <person name="Sailsbery J."/>
            <person name="Clay B."/>
            <person name="Brown D."/>
            <person name="John T."/>
            <person name="Oh Y."/>
            <person name="Young N."/>
            <person name="Fitzgerald M."/>
            <person name="Haas B.J."/>
            <person name="Zeng Q."/>
            <person name="Young S."/>
            <person name="Adiconis X."/>
            <person name="Fan L."/>
            <person name="Levin J.Z."/>
            <person name="Mitchell T.K."/>
            <person name="Okubara P.A."/>
            <person name="Farman M.L."/>
            <person name="Kohn L.M."/>
            <person name="Birren B."/>
            <person name="Ma L.-J."/>
            <person name="Dean R.A."/>
        </authorList>
    </citation>
    <scope>NUCLEOTIDE SEQUENCE</scope>
    <source>
        <strain evidence="3">R3-111a-1</strain>
    </source>
</reference>
<sequence length="328" mass="36173">MSLSYILGTLVRRHGQDRQRRRRSGPPGRHRRVRGDQLGGAHPQHQLPVPPVPDGVSVRHLAAGARPLRRKGGRRGEPQDHDGRRRALRLARRRRGAHRQRGTRTTSSTASWPCGTAKHCLIEKPAALCFRDIDRLVAAEKEAAAAATTNNKVVAPRVFVLDAVEEVGSMDRVTLGTHDLSAMREMLGMPVGVAGATLTLPGVFCVLFDYGRFGVTYESGLNGVPDLDAHIEVYSADKIVRVEFDSPYVKGLPTTMAVRERAPGADGGFQERRVRRTYTDAYTLELQELYRCVVEGREVKTSAADARKDIELFQMILRAEAAKLQGSA</sequence>
<reference evidence="2" key="3">
    <citation type="submission" date="2010-09" db="EMBL/GenBank/DDBJ databases">
        <title>Annotation of Gaeumannomyces graminis var. tritici R3-111a-1.</title>
        <authorList>
            <consortium name="The Broad Institute Genome Sequencing Platform"/>
            <person name="Ma L.-J."/>
            <person name="Dead R."/>
            <person name="Young S.K."/>
            <person name="Zeng Q."/>
            <person name="Gargeya S."/>
            <person name="Fitzgerald M."/>
            <person name="Haas B."/>
            <person name="Abouelleil A."/>
            <person name="Alvarado L."/>
            <person name="Arachchi H.M."/>
            <person name="Berlin A."/>
            <person name="Brown A."/>
            <person name="Chapman S.B."/>
            <person name="Chen Z."/>
            <person name="Dunbar C."/>
            <person name="Freedman E."/>
            <person name="Gearin G."/>
            <person name="Gellesch M."/>
            <person name="Goldberg J."/>
            <person name="Griggs A."/>
            <person name="Gujja S."/>
            <person name="Heiman D."/>
            <person name="Howarth C."/>
            <person name="Larson L."/>
            <person name="Lui A."/>
            <person name="MacDonald P.J.P."/>
            <person name="Mehta T."/>
            <person name="Montmayeur A."/>
            <person name="Murphy C."/>
            <person name="Neiman D."/>
            <person name="Pearson M."/>
            <person name="Priest M."/>
            <person name="Roberts A."/>
            <person name="Saif S."/>
            <person name="Shea T."/>
            <person name="Shenoy N."/>
            <person name="Sisk P."/>
            <person name="Stolte C."/>
            <person name="Sykes S."/>
            <person name="Yandava C."/>
            <person name="Wortman J."/>
            <person name="Nusbaum C."/>
            <person name="Birren B."/>
        </authorList>
    </citation>
    <scope>NUCLEOTIDE SEQUENCE</scope>
    <source>
        <strain evidence="2">R3-111a-1</strain>
    </source>
</reference>
<accession>J3PHK6</accession>
<feature type="compositionally biased region" description="Basic and acidic residues" evidence="1">
    <location>
        <begin position="74"/>
        <end position="85"/>
    </location>
</feature>
<dbReference type="GeneID" id="20353444"/>
<dbReference type="VEuPathDB" id="FungiDB:GGTG_12986"/>
<feature type="compositionally biased region" description="Basic residues" evidence="1">
    <location>
        <begin position="11"/>
        <end position="33"/>
    </location>
</feature>
<evidence type="ECO:0008006" key="5">
    <source>
        <dbReference type="Google" id="ProtNLM"/>
    </source>
</evidence>